<evidence type="ECO:0000259" key="1">
    <source>
        <dbReference type="Pfam" id="PF00535"/>
    </source>
</evidence>
<dbReference type="SUPFAM" id="SSF53448">
    <property type="entry name" value="Nucleotide-diphospho-sugar transferases"/>
    <property type="match status" value="1"/>
</dbReference>
<dbReference type="InterPro" id="IPR029044">
    <property type="entry name" value="Nucleotide-diphossugar_trans"/>
</dbReference>
<keyword evidence="2" id="KW-0328">Glycosyltransferase</keyword>
<gene>
    <name evidence="2" type="ORF">SSIN_1888</name>
</gene>
<dbReference type="CDD" id="cd04196">
    <property type="entry name" value="GT_2_like_d"/>
    <property type="match status" value="1"/>
</dbReference>
<reference evidence="2 3" key="1">
    <citation type="submission" date="2014-06" db="EMBL/GenBank/DDBJ databases">
        <authorList>
            <person name="Teng J.L."/>
            <person name="Huang Y."/>
            <person name="Tse H."/>
            <person name="Lau S.K."/>
            <person name="Woo P.C."/>
        </authorList>
    </citation>
    <scope>NUCLEOTIDE SEQUENCE [LARGE SCALE GENOMIC DNA]</scope>
    <source>
        <strain evidence="2 3">HKU4</strain>
    </source>
</reference>
<dbReference type="EMBL" id="JPEN01000109">
    <property type="protein sequence ID" value="KGM36333.1"/>
    <property type="molecule type" value="Genomic_DNA"/>
</dbReference>
<dbReference type="PATRIC" id="fig|176090.4.peg.1834"/>
<dbReference type="AlphaFoldDB" id="A0A0A0DER2"/>
<dbReference type="Gene3D" id="3.90.550.10">
    <property type="entry name" value="Spore Coat Polysaccharide Biosynthesis Protein SpsA, Chain A"/>
    <property type="match status" value="1"/>
</dbReference>
<keyword evidence="3" id="KW-1185">Reference proteome</keyword>
<dbReference type="Pfam" id="PF00535">
    <property type="entry name" value="Glycos_transf_2"/>
    <property type="match status" value="1"/>
</dbReference>
<comment type="caution">
    <text evidence="2">The sequence shown here is derived from an EMBL/GenBank/DDBJ whole genome shotgun (WGS) entry which is preliminary data.</text>
</comment>
<feature type="domain" description="Glycosyltransferase 2-like" evidence="1">
    <location>
        <begin position="8"/>
        <end position="129"/>
    </location>
</feature>
<proteinExistence type="predicted"/>
<evidence type="ECO:0000313" key="3">
    <source>
        <dbReference type="Proteomes" id="UP000030019"/>
    </source>
</evidence>
<dbReference type="Proteomes" id="UP000030019">
    <property type="component" value="Unassembled WGS sequence"/>
</dbReference>
<organism evidence="2 3">
    <name type="scientific">Streptococcus sinensis</name>
    <dbReference type="NCBI Taxonomy" id="176090"/>
    <lineage>
        <taxon>Bacteria</taxon>
        <taxon>Bacillati</taxon>
        <taxon>Bacillota</taxon>
        <taxon>Bacilli</taxon>
        <taxon>Lactobacillales</taxon>
        <taxon>Streptococcaceae</taxon>
        <taxon>Streptococcus</taxon>
    </lineage>
</organism>
<dbReference type="PANTHER" id="PTHR22916">
    <property type="entry name" value="GLYCOSYLTRANSFERASE"/>
    <property type="match status" value="1"/>
</dbReference>
<keyword evidence="2" id="KW-0808">Transferase</keyword>
<accession>A0A0A0DER2</accession>
<dbReference type="GO" id="GO:0016758">
    <property type="term" value="F:hexosyltransferase activity"/>
    <property type="evidence" value="ECO:0007669"/>
    <property type="project" value="UniProtKB-ARBA"/>
</dbReference>
<dbReference type="EC" id="2.4.1.-" evidence="2"/>
<dbReference type="InterPro" id="IPR001173">
    <property type="entry name" value="Glyco_trans_2-like"/>
</dbReference>
<evidence type="ECO:0000313" key="2">
    <source>
        <dbReference type="EMBL" id="KGM36333.1"/>
    </source>
</evidence>
<sequence length="326" mass="38101">MQTSKILIMMATYNGEKYLREQLDSIINQTVTDWELIIRDDNSLDQTVDIVKEYIARDRRIQLIQNDSEFHGAYYNFFGLINAVRAQEKAYDFYMFADQDDIWDRDKLELLQNFYHEVHAQGPTMIYADMRIIDSYGEETSSSMDQLMGISYTNPITAYMAHKVYGCNTFFNHDLFSILPRISNDAAELAYLSHDNFTTKVAALKGNVYFYSETVMGYRRYGSNVTSKHEYNFKMSRIIKRLSKVNDLAKDHASTYKQTLATINLLKEEKLTDHQATFIKTVEKIIRKGGLYALFYANKEKVDWGKPVKNISRRFILLSGLYKKYL</sequence>
<name>A0A0A0DER2_9STRE</name>
<dbReference type="PANTHER" id="PTHR22916:SF3">
    <property type="entry name" value="UDP-GLCNAC:BETAGAL BETA-1,3-N-ACETYLGLUCOSAMINYLTRANSFERASE-LIKE PROTEIN 1"/>
    <property type="match status" value="1"/>
</dbReference>
<dbReference type="STRING" id="176090.SSIN_1888"/>
<protein>
    <submittedName>
        <fullName evidence="2">Alpha-L-Rha alpha-1,3-L-rhamnosyltransferase</fullName>
        <ecNumber evidence="2">2.4.1.-</ecNumber>
    </submittedName>
</protein>
<dbReference type="eggNOG" id="COG0463">
    <property type="taxonomic scope" value="Bacteria"/>
</dbReference>